<feature type="compositionally biased region" description="Low complexity" evidence="1">
    <location>
        <begin position="21"/>
        <end position="48"/>
    </location>
</feature>
<comment type="caution">
    <text evidence="2">The sequence shown here is derived from an EMBL/GenBank/DDBJ whole genome shotgun (WGS) entry which is preliminary data.</text>
</comment>
<feature type="region of interest" description="Disordered" evidence="1">
    <location>
        <begin position="1"/>
        <end position="153"/>
    </location>
</feature>
<keyword evidence="3" id="KW-1185">Reference proteome</keyword>
<dbReference type="EMBL" id="JAYWIO010000005">
    <property type="protein sequence ID" value="KAK7260334.1"/>
    <property type="molecule type" value="Genomic_DNA"/>
</dbReference>
<evidence type="ECO:0000313" key="3">
    <source>
        <dbReference type="Proteomes" id="UP001372338"/>
    </source>
</evidence>
<protein>
    <submittedName>
        <fullName evidence="2">Uncharacterized protein</fullName>
    </submittedName>
</protein>
<proteinExistence type="predicted"/>
<gene>
    <name evidence="2" type="ORF">RIF29_26300</name>
</gene>
<dbReference type="Proteomes" id="UP001372338">
    <property type="component" value="Unassembled WGS sequence"/>
</dbReference>
<name>A0AAN9I0A2_CROPI</name>
<dbReference type="AlphaFoldDB" id="A0AAN9I0A2"/>
<evidence type="ECO:0000256" key="1">
    <source>
        <dbReference type="SAM" id="MobiDB-lite"/>
    </source>
</evidence>
<sequence>MEEKGLGFPLCLRRQINPPDSSLSTPLRHPSRSLSLSRRPLSLSSPQRKLSHRHLHGPSARSLPSPVANRDSLLQIGPKLATSASPPPNSVAAAKLHRRHQSLKREPGPLAPSTPGPKLSVWFLLGANRSNQQPPPPPSTGALGVGSHRIEPP</sequence>
<organism evidence="2 3">
    <name type="scientific">Crotalaria pallida</name>
    <name type="common">Smooth rattlebox</name>
    <name type="synonym">Crotalaria striata</name>
    <dbReference type="NCBI Taxonomy" id="3830"/>
    <lineage>
        <taxon>Eukaryota</taxon>
        <taxon>Viridiplantae</taxon>
        <taxon>Streptophyta</taxon>
        <taxon>Embryophyta</taxon>
        <taxon>Tracheophyta</taxon>
        <taxon>Spermatophyta</taxon>
        <taxon>Magnoliopsida</taxon>
        <taxon>eudicotyledons</taxon>
        <taxon>Gunneridae</taxon>
        <taxon>Pentapetalae</taxon>
        <taxon>rosids</taxon>
        <taxon>fabids</taxon>
        <taxon>Fabales</taxon>
        <taxon>Fabaceae</taxon>
        <taxon>Papilionoideae</taxon>
        <taxon>50 kb inversion clade</taxon>
        <taxon>genistoids sensu lato</taxon>
        <taxon>core genistoids</taxon>
        <taxon>Crotalarieae</taxon>
        <taxon>Crotalaria</taxon>
    </lineage>
</organism>
<reference evidence="2 3" key="1">
    <citation type="submission" date="2024-01" db="EMBL/GenBank/DDBJ databases">
        <title>The genomes of 5 underutilized Papilionoideae crops provide insights into root nodulation and disease resistanc.</title>
        <authorList>
            <person name="Yuan L."/>
        </authorList>
    </citation>
    <scope>NUCLEOTIDE SEQUENCE [LARGE SCALE GENOMIC DNA]</scope>
    <source>
        <strain evidence="2">ZHUSHIDOU_FW_LH</strain>
        <tissue evidence="2">Leaf</tissue>
    </source>
</reference>
<accession>A0AAN9I0A2</accession>
<evidence type="ECO:0000313" key="2">
    <source>
        <dbReference type="EMBL" id="KAK7260334.1"/>
    </source>
</evidence>